<keyword evidence="1" id="KW-0472">Membrane</keyword>
<protein>
    <submittedName>
        <fullName evidence="2">Uncharacterized protein DUF2500</fullName>
    </submittedName>
</protein>
<evidence type="ECO:0000256" key="1">
    <source>
        <dbReference type="SAM" id="Phobius"/>
    </source>
</evidence>
<evidence type="ECO:0000313" key="2">
    <source>
        <dbReference type="EMBL" id="RDI45801.1"/>
    </source>
</evidence>
<keyword evidence="3" id="KW-1185">Reference proteome</keyword>
<dbReference type="Pfam" id="PF10694">
    <property type="entry name" value="DUF2500"/>
    <property type="match status" value="1"/>
</dbReference>
<dbReference type="AlphaFoldDB" id="A0A370GQM6"/>
<feature type="transmembrane region" description="Helical" evidence="1">
    <location>
        <begin position="12"/>
        <end position="35"/>
    </location>
</feature>
<organism evidence="2 3">
    <name type="scientific">Falsibacillus pallidus</name>
    <dbReference type="NCBI Taxonomy" id="493781"/>
    <lineage>
        <taxon>Bacteria</taxon>
        <taxon>Bacillati</taxon>
        <taxon>Bacillota</taxon>
        <taxon>Bacilli</taxon>
        <taxon>Bacillales</taxon>
        <taxon>Bacillaceae</taxon>
        <taxon>Falsibacillus</taxon>
    </lineage>
</organism>
<proteinExistence type="predicted"/>
<dbReference type="EMBL" id="QQAY01000002">
    <property type="protein sequence ID" value="RDI45801.1"/>
    <property type="molecule type" value="Genomic_DNA"/>
</dbReference>
<dbReference type="Gene3D" id="2.40.50.660">
    <property type="match status" value="1"/>
</dbReference>
<dbReference type="InterPro" id="IPR019635">
    <property type="entry name" value="DUF2500"/>
</dbReference>
<dbReference type="Proteomes" id="UP000255326">
    <property type="component" value="Unassembled WGS sequence"/>
</dbReference>
<accession>A0A370GQM6</accession>
<sequence length="133" mass="14817">MPFDNGPSNLIFTLGPIFIGVIFIIVIGGIIFSIIKGISQWSHNNKQPKLTVDAKVVSKRDEVSRHSHNHDGHHHHSTSTNYYATFEVESGDRMEFQVDGSEFGMLAEGDKGTLSFQGTRYLGFERSISKASF</sequence>
<name>A0A370GQM6_9BACI</name>
<gene>
    <name evidence="2" type="ORF">DFR59_102436</name>
</gene>
<dbReference type="RefSeq" id="WP_114744612.1">
    <property type="nucleotide sequence ID" value="NZ_QQAY01000002.1"/>
</dbReference>
<comment type="caution">
    <text evidence="2">The sequence shown here is derived from an EMBL/GenBank/DDBJ whole genome shotgun (WGS) entry which is preliminary data.</text>
</comment>
<dbReference type="OrthoDB" id="282886at2"/>
<evidence type="ECO:0000313" key="3">
    <source>
        <dbReference type="Proteomes" id="UP000255326"/>
    </source>
</evidence>
<reference evidence="2 3" key="1">
    <citation type="submission" date="2018-07" db="EMBL/GenBank/DDBJ databases">
        <title>Genomic Encyclopedia of Type Strains, Phase IV (KMG-IV): sequencing the most valuable type-strain genomes for metagenomic binning, comparative biology and taxonomic classification.</title>
        <authorList>
            <person name="Goeker M."/>
        </authorList>
    </citation>
    <scope>NUCLEOTIDE SEQUENCE [LARGE SCALE GENOMIC DNA]</scope>
    <source>
        <strain evidence="2 3">DSM 25281</strain>
    </source>
</reference>
<keyword evidence="1" id="KW-0812">Transmembrane</keyword>
<keyword evidence="1" id="KW-1133">Transmembrane helix</keyword>